<organism evidence="2">
    <name type="scientific">Blastocystis hominis</name>
    <dbReference type="NCBI Taxonomy" id="12968"/>
    <lineage>
        <taxon>Eukaryota</taxon>
        <taxon>Sar</taxon>
        <taxon>Stramenopiles</taxon>
        <taxon>Bigyra</taxon>
        <taxon>Opalozoa</taxon>
        <taxon>Opalinata</taxon>
        <taxon>Blastocystidae</taxon>
        <taxon>Blastocystis</taxon>
    </lineage>
</organism>
<dbReference type="InterPro" id="IPR001394">
    <property type="entry name" value="Peptidase_C19_UCH"/>
</dbReference>
<gene>
    <name evidence="2" type="ORF">GSBLH_T00006910001</name>
</gene>
<dbReference type="GeneID" id="24923034"/>
<feature type="domain" description="Peptidase C19 ubiquitin carboxyl-terminal hydrolase" evidence="1">
    <location>
        <begin position="8"/>
        <end position="151"/>
    </location>
</feature>
<name>D8MBA0_BLAHO</name>
<dbReference type="InParanoid" id="D8MBA0"/>
<dbReference type="InterPro" id="IPR038765">
    <property type="entry name" value="Papain-like_cys_pep_sf"/>
</dbReference>
<evidence type="ECO:0000313" key="3">
    <source>
        <dbReference type="Proteomes" id="UP000008312"/>
    </source>
</evidence>
<dbReference type="EMBL" id="FN668691">
    <property type="protein sequence ID" value="CBK25339.2"/>
    <property type="molecule type" value="Genomic_DNA"/>
</dbReference>
<reference evidence="2" key="1">
    <citation type="submission" date="2010-02" db="EMBL/GenBank/DDBJ databases">
        <title>Sequencing and annotation of the Blastocystis hominis genome.</title>
        <authorList>
            <person name="Wincker P."/>
        </authorList>
    </citation>
    <scope>NUCLEOTIDE SEQUENCE</scope>
    <source>
        <strain evidence="2">Singapore isolate B</strain>
    </source>
</reference>
<dbReference type="Pfam" id="PF00443">
    <property type="entry name" value="UCH"/>
    <property type="match status" value="1"/>
</dbReference>
<dbReference type="GO" id="GO:0016579">
    <property type="term" value="P:protein deubiquitination"/>
    <property type="evidence" value="ECO:0007669"/>
    <property type="project" value="InterPro"/>
</dbReference>
<protein>
    <recommendedName>
        <fullName evidence="1">Peptidase C19 ubiquitin carboxyl-terminal hydrolase domain-containing protein</fullName>
    </recommendedName>
</protein>
<sequence>MHSPEEGKTNDKYKIVREFAKLVRNHYTTTSKSQNPQQFRKAMKNIASYLCDGSQHDSHELLNFVLQGIEEELNKPQEGIKSVESNYIPQLPESDETDSLIYDKSVEWWDHYKACNSNYLTDVLYGEICNRIQCTKCKKVLISLSTDPQCIYNYSAFNTLYVPVQKNSVTLKLTLVLQLYSQKEDVVNLLYFTLPLSVKSSDPIKVLDMRLRDQLCKQSDSFHESSIDFSEFLKCSRIVYLLRKQVKGNIEVWVRFES</sequence>
<keyword evidence="3" id="KW-1185">Reference proteome</keyword>
<dbReference type="PANTHER" id="PTHR21646">
    <property type="entry name" value="UBIQUITIN CARBOXYL-TERMINAL HYDROLASE"/>
    <property type="match status" value="1"/>
</dbReference>
<dbReference type="GO" id="GO:0004843">
    <property type="term" value="F:cysteine-type deubiquitinase activity"/>
    <property type="evidence" value="ECO:0007669"/>
    <property type="project" value="InterPro"/>
</dbReference>
<dbReference type="RefSeq" id="XP_012899387.1">
    <property type="nucleotide sequence ID" value="XM_013043933.1"/>
</dbReference>
<dbReference type="Proteomes" id="UP000008312">
    <property type="component" value="Unassembled WGS sequence"/>
</dbReference>
<proteinExistence type="predicted"/>
<dbReference type="InterPro" id="IPR050185">
    <property type="entry name" value="Ub_carboxyl-term_hydrolase"/>
</dbReference>
<dbReference type="Gene3D" id="3.90.70.10">
    <property type="entry name" value="Cysteine proteinases"/>
    <property type="match status" value="1"/>
</dbReference>
<accession>D8MBA0</accession>
<dbReference type="SUPFAM" id="SSF54001">
    <property type="entry name" value="Cysteine proteinases"/>
    <property type="match status" value="1"/>
</dbReference>
<dbReference type="AlphaFoldDB" id="D8MBA0"/>
<dbReference type="OrthoDB" id="292964at2759"/>
<evidence type="ECO:0000313" key="2">
    <source>
        <dbReference type="EMBL" id="CBK25339.2"/>
    </source>
</evidence>
<evidence type="ECO:0000259" key="1">
    <source>
        <dbReference type="Pfam" id="PF00443"/>
    </source>
</evidence>